<dbReference type="RefSeq" id="WP_200390071.1">
    <property type="nucleotide sequence ID" value="NZ_JAENIO010000002.1"/>
</dbReference>
<reference evidence="3" key="1">
    <citation type="submission" date="2021-01" db="EMBL/GenBank/DDBJ databases">
        <title>Modified the classification status of verrucomicrobia.</title>
        <authorList>
            <person name="Feng X."/>
        </authorList>
    </citation>
    <scope>NUCLEOTIDE SEQUENCE</scope>
    <source>
        <strain evidence="3">KCTC 12986</strain>
    </source>
</reference>
<name>A0A934VKX6_9BACT</name>
<dbReference type="PANTHER" id="PTHR48081">
    <property type="entry name" value="AB HYDROLASE SUPERFAMILY PROTEIN C4A8.06C"/>
    <property type="match status" value="1"/>
</dbReference>
<accession>A0A934VKX6</accession>
<comment type="caution">
    <text evidence="3">The sequence shown here is derived from an EMBL/GenBank/DDBJ whole genome shotgun (WGS) entry which is preliminary data.</text>
</comment>
<dbReference type="Proteomes" id="UP000604083">
    <property type="component" value="Unassembled WGS sequence"/>
</dbReference>
<keyword evidence="1 3" id="KW-0378">Hydrolase</keyword>
<proteinExistence type="predicted"/>
<keyword evidence="4" id="KW-1185">Reference proteome</keyword>
<dbReference type="InterPro" id="IPR029058">
    <property type="entry name" value="AB_hydrolase_fold"/>
</dbReference>
<dbReference type="InterPro" id="IPR049492">
    <property type="entry name" value="BD-FAE-like_dom"/>
</dbReference>
<evidence type="ECO:0000259" key="2">
    <source>
        <dbReference type="Pfam" id="PF20434"/>
    </source>
</evidence>
<evidence type="ECO:0000313" key="3">
    <source>
        <dbReference type="EMBL" id="MBK1832637.1"/>
    </source>
</evidence>
<dbReference type="InterPro" id="IPR050300">
    <property type="entry name" value="GDXG_lipolytic_enzyme"/>
</dbReference>
<organism evidence="3 4">
    <name type="scientific">Roseibacillus ishigakijimensis</name>
    <dbReference type="NCBI Taxonomy" id="454146"/>
    <lineage>
        <taxon>Bacteria</taxon>
        <taxon>Pseudomonadati</taxon>
        <taxon>Verrucomicrobiota</taxon>
        <taxon>Verrucomicrobiia</taxon>
        <taxon>Verrucomicrobiales</taxon>
        <taxon>Verrucomicrobiaceae</taxon>
        <taxon>Roseibacillus</taxon>
    </lineage>
</organism>
<dbReference type="SUPFAM" id="SSF53474">
    <property type="entry name" value="alpha/beta-Hydrolases"/>
    <property type="match status" value="1"/>
</dbReference>
<evidence type="ECO:0000256" key="1">
    <source>
        <dbReference type="ARBA" id="ARBA00022801"/>
    </source>
</evidence>
<evidence type="ECO:0000313" key="4">
    <source>
        <dbReference type="Proteomes" id="UP000604083"/>
    </source>
</evidence>
<protein>
    <submittedName>
        <fullName evidence="3">Alpha/beta hydrolase</fullName>
    </submittedName>
</protein>
<dbReference type="EMBL" id="JAENIO010000002">
    <property type="protein sequence ID" value="MBK1832637.1"/>
    <property type="molecule type" value="Genomic_DNA"/>
</dbReference>
<dbReference type="Gene3D" id="3.40.50.1820">
    <property type="entry name" value="alpha/beta hydrolase"/>
    <property type="match status" value="1"/>
</dbReference>
<sequence length="286" mass="31248">MSSFPQLNVAPAIGEARDRELLKGAHSFAYYEPAEGPLAAHFYLPPGHDPAGAHRTCVLFLHGGQWDSSMPTQFVPHCHHFTTRGAVAVTVEYRVFNKHRTNPLEAMEDVRVAVAFLKQNAAELGIDPTQIIVVGAGSGGHLALSCALDSAVSKNTPAPEYRPAAVAAFSAIVDTSPKTGLGSHLFPSPAEAKLMSPLHRLPLKGLPPSLLMHARQDRVSPFAQVEKFAKNYRKKGNRCQLIDYEGTGHTFFNYNTHEQFYELSLNALDHFMVECGLLSPDEPLVI</sequence>
<dbReference type="Pfam" id="PF20434">
    <property type="entry name" value="BD-FAE"/>
    <property type="match status" value="1"/>
</dbReference>
<gene>
    <name evidence="3" type="ORF">JIN78_01075</name>
</gene>
<feature type="domain" description="BD-FAE-like" evidence="2">
    <location>
        <begin position="53"/>
        <end position="230"/>
    </location>
</feature>
<dbReference type="AlphaFoldDB" id="A0A934VKX6"/>
<dbReference type="GO" id="GO:0016787">
    <property type="term" value="F:hydrolase activity"/>
    <property type="evidence" value="ECO:0007669"/>
    <property type="project" value="UniProtKB-KW"/>
</dbReference>